<dbReference type="EMBL" id="LCLM01000043">
    <property type="protein sequence ID" value="KKU16121.1"/>
    <property type="molecule type" value="Genomic_DNA"/>
</dbReference>
<gene>
    <name evidence="2" type="ORF">UX25_C0043G0005</name>
</gene>
<reference evidence="2 3" key="1">
    <citation type="journal article" date="2015" name="Nature">
        <title>rRNA introns, odd ribosomes, and small enigmatic genomes across a large radiation of phyla.</title>
        <authorList>
            <person name="Brown C.T."/>
            <person name="Hug L.A."/>
            <person name="Thomas B.C."/>
            <person name="Sharon I."/>
            <person name="Castelle C.J."/>
            <person name="Singh A."/>
            <person name="Wilkins M.J."/>
            <person name="Williams K.H."/>
            <person name="Banfield J.F."/>
        </authorList>
    </citation>
    <scope>NUCLEOTIDE SEQUENCE [LARGE SCALE GENOMIC DNA]</scope>
</reference>
<dbReference type="InterPro" id="IPR035093">
    <property type="entry name" value="RelE/ParE_toxin_dom_sf"/>
</dbReference>
<evidence type="ECO:0000313" key="2">
    <source>
        <dbReference type="EMBL" id="KKU16121.1"/>
    </source>
</evidence>
<sequence>MYTLVLSRKFQKELEKTVKDNPKLKPQISKTLRLVLSDLKHPSLRLHKLSGQNNWSVSATKSLRIIIRPEEDKLYLLRIGKHEDVY</sequence>
<dbReference type="Proteomes" id="UP000034922">
    <property type="component" value="Unassembled WGS sequence"/>
</dbReference>
<dbReference type="SUPFAM" id="SSF143011">
    <property type="entry name" value="RelE-like"/>
    <property type="match status" value="1"/>
</dbReference>
<dbReference type="Pfam" id="PF05016">
    <property type="entry name" value="ParE_toxin"/>
    <property type="match status" value="1"/>
</dbReference>
<proteinExistence type="predicted"/>
<keyword evidence="1" id="KW-1277">Toxin-antitoxin system</keyword>
<evidence type="ECO:0000313" key="3">
    <source>
        <dbReference type="Proteomes" id="UP000034922"/>
    </source>
</evidence>
<name>A0A0G1N6I3_9BACT</name>
<evidence type="ECO:0000256" key="1">
    <source>
        <dbReference type="ARBA" id="ARBA00022649"/>
    </source>
</evidence>
<organism evidence="2 3">
    <name type="scientific">Candidatus Woesebacteria bacterium GW2011_GWC2_45_9</name>
    <dbReference type="NCBI Taxonomy" id="1618589"/>
    <lineage>
        <taxon>Bacteria</taxon>
        <taxon>Candidatus Woeseibacteriota</taxon>
    </lineage>
</organism>
<dbReference type="STRING" id="1618589.UX25_C0043G0005"/>
<dbReference type="InterPro" id="IPR007712">
    <property type="entry name" value="RelE/ParE_toxin"/>
</dbReference>
<protein>
    <submittedName>
        <fullName evidence="2">Plasmid stabilization system</fullName>
    </submittedName>
</protein>
<comment type="caution">
    <text evidence="2">The sequence shown here is derived from an EMBL/GenBank/DDBJ whole genome shotgun (WGS) entry which is preliminary data.</text>
</comment>
<accession>A0A0G1N6I3</accession>
<dbReference type="Gene3D" id="3.30.2310.20">
    <property type="entry name" value="RelE-like"/>
    <property type="match status" value="1"/>
</dbReference>
<dbReference type="AlphaFoldDB" id="A0A0G1N6I3"/>